<proteinExistence type="predicted"/>
<gene>
    <name evidence="2" type="ORF">M0R45_009058</name>
</gene>
<dbReference type="AlphaFoldDB" id="A0AAW1Y4W4"/>
<dbReference type="InterPro" id="IPR005379">
    <property type="entry name" value="FDM1-5/IDN2_XH"/>
</dbReference>
<protein>
    <recommendedName>
        <fullName evidence="1">Factor of DNA methylation 1-5/IDN2 domain-containing protein</fullName>
    </recommendedName>
</protein>
<evidence type="ECO:0000313" key="3">
    <source>
        <dbReference type="Proteomes" id="UP001457282"/>
    </source>
</evidence>
<dbReference type="Pfam" id="PF03469">
    <property type="entry name" value="XH"/>
    <property type="match status" value="1"/>
</dbReference>
<comment type="caution">
    <text evidence="2">The sequence shown here is derived from an EMBL/GenBank/DDBJ whole genome shotgun (WGS) entry which is preliminary data.</text>
</comment>
<accession>A0AAW1Y4W4</accession>
<feature type="domain" description="Factor of DNA methylation 1-5/IDN2" evidence="1">
    <location>
        <begin position="36"/>
        <end position="93"/>
    </location>
</feature>
<sequence>MEQRENEKLNMKIDALEKKLLKHAVDGDRKVKTRYHAEPRRFEIVNMEVQKLKNLKKDWGHEVYEALITTLLESNKWNSSGSYEVEKHRKINERGRLISSEAQARYHLKQKWQRN</sequence>
<dbReference type="EMBL" id="JBEDUW010000002">
    <property type="protein sequence ID" value="KAK9943451.1"/>
    <property type="molecule type" value="Genomic_DNA"/>
</dbReference>
<name>A0AAW1Y4W4_RUBAR</name>
<evidence type="ECO:0000313" key="2">
    <source>
        <dbReference type="EMBL" id="KAK9943451.1"/>
    </source>
</evidence>
<keyword evidence="3" id="KW-1185">Reference proteome</keyword>
<dbReference type="Proteomes" id="UP001457282">
    <property type="component" value="Unassembled WGS sequence"/>
</dbReference>
<organism evidence="2 3">
    <name type="scientific">Rubus argutus</name>
    <name type="common">Southern blackberry</name>
    <dbReference type="NCBI Taxonomy" id="59490"/>
    <lineage>
        <taxon>Eukaryota</taxon>
        <taxon>Viridiplantae</taxon>
        <taxon>Streptophyta</taxon>
        <taxon>Embryophyta</taxon>
        <taxon>Tracheophyta</taxon>
        <taxon>Spermatophyta</taxon>
        <taxon>Magnoliopsida</taxon>
        <taxon>eudicotyledons</taxon>
        <taxon>Gunneridae</taxon>
        <taxon>Pentapetalae</taxon>
        <taxon>rosids</taxon>
        <taxon>fabids</taxon>
        <taxon>Rosales</taxon>
        <taxon>Rosaceae</taxon>
        <taxon>Rosoideae</taxon>
        <taxon>Rosoideae incertae sedis</taxon>
        <taxon>Rubus</taxon>
    </lineage>
</organism>
<evidence type="ECO:0000259" key="1">
    <source>
        <dbReference type="Pfam" id="PF03469"/>
    </source>
</evidence>
<reference evidence="2 3" key="1">
    <citation type="journal article" date="2023" name="G3 (Bethesda)">
        <title>A chromosome-length genome assembly and annotation of blackberry (Rubus argutus, cv. 'Hillquist').</title>
        <authorList>
            <person name="Bruna T."/>
            <person name="Aryal R."/>
            <person name="Dudchenko O."/>
            <person name="Sargent D.J."/>
            <person name="Mead D."/>
            <person name="Buti M."/>
            <person name="Cavallini A."/>
            <person name="Hytonen T."/>
            <person name="Andres J."/>
            <person name="Pham M."/>
            <person name="Weisz D."/>
            <person name="Mascagni F."/>
            <person name="Usai G."/>
            <person name="Natali L."/>
            <person name="Bassil N."/>
            <person name="Fernandez G.E."/>
            <person name="Lomsadze A."/>
            <person name="Armour M."/>
            <person name="Olukolu B."/>
            <person name="Poorten T."/>
            <person name="Britton C."/>
            <person name="Davik J."/>
            <person name="Ashrafi H."/>
            <person name="Aiden E.L."/>
            <person name="Borodovsky M."/>
            <person name="Worthington M."/>
        </authorList>
    </citation>
    <scope>NUCLEOTIDE SEQUENCE [LARGE SCALE GENOMIC DNA]</scope>
    <source>
        <strain evidence="2">PI 553951</strain>
    </source>
</reference>